<dbReference type="Proteomes" id="UP000250235">
    <property type="component" value="Unassembled WGS sequence"/>
</dbReference>
<gene>
    <name evidence="2" type="ORF">F511_06170</name>
</gene>
<evidence type="ECO:0000256" key="1">
    <source>
        <dbReference type="SAM" id="MobiDB-lite"/>
    </source>
</evidence>
<sequence length="142" mass="15456">MIPTTTRHTIQSQLPDATTRRNYQTQAIQSQGAKQKLDLGIRSWKPWGGPSLRRGWLDPLVDPKASIIGWSDGRVHGVSRVHVSSCEPSCELVHPWFEPWLGPWLGLDLRKVLPEWLRPRVAGGGGSKGASCGSRVGGGGGD</sequence>
<keyword evidence="3" id="KW-1185">Reference proteome</keyword>
<protein>
    <submittedName>
        <fullName evidence="2">Uncharacterized protein</fullName>
    </submittedName>
</protein>
<evidence type="ECO:0000313" key="2">
    <source>
        <dbReference type="EMBL" id="KZV46928.1"/>
    </source>
</evidence>
<dbReference type="EMBL" id="KQ995351">
    <property type="protein sequence ID" value="KZV46928.1"/>
    <property type="molecule type" value="Genomic_DNA"/>
</dbReference>
<proteinExistence type="predicted"/>
<feature type="region of interest" description="Disordered" evidence="1">
    <location>
        <begin position="1"/>
        <end position="21"/>
    </location>
</feature>
<reference evidence="2 3" key="1">
    <citation type="journal article" date="2015" name="Proc. Natl. Acad. Sci. U.S.A.">
        <title>The resurrection genome of Boea hygrometrica: A blueprint for survival of dehydration.</title>
        <authorList>
            <person name="Xiao L."/>
            <person name="Yang G."/>
            <person name="Zhang L."/>
            <person name="Yang X."/>
            <person name="Zhao S."/>
            <person name="Ji Z."/>
            <person name="Zhou Q."/>
            <person name="Hu M."/>
            <person name="Wang Y."/>
            <person name="Chen M."/>
            <person name="Xu Y."/>
            <person name="Jin H."/>
            <person name="Xiao X."/>
            <person name="Hu G."/>
            <person name="Bao F."/>
            <person name="Hu Y."/>
            <person name="Wan P."/>
            <person name="Li L."/>
            <person name="Deng X."/>
            <person name="Kuang T."/>
            <person name="Xiang C."/>
            <person name="Zhu J.K."/>
            <person name="Oliver M.J."/>
            <person name="He Y."/>
        </authorList>
    </citation>
    <scope>NUCLEOTIDE SEQUENCE [LARGE SCALE GENOMIC DNA]</scope>
    <source>
        <strain evidence="3">cv. XS01</strain>
    </source>
</reference>
<name>A0A2Z7CIZ1_9LAMI</name>
<dbReference type="AlphaFoldDB" id="A0A2Z7CIZ1"/>
<organism evidence="2 3">
    <name type="scientific">Dorcoceras hygrometricum</name>
    <dbReference type="NCBI Taxonomy" id="472368"/>
    <lineage>
        <taxon>Eukaryota</taxon>
        <taxon>Viridiplantae</taxon>
        <taxon>Streptophyta</taxon>
        <taxon>Embryophyta</taxon>
        <taxon>Tracheophyta</taxon>
        <taxon>Spermatophyta</taxon>
        <taxon>Magnoliopsida</taxon>
        <taxon>eudicotyledons</taxon>
        <taxon>Gunneridae</taxon>
        <taxon>Pentapetalae</taxon>
        <taxon>asterids</taxon>
        <taxon>lamiids</taxon>
        <taxon>Lamiales</taxon>
        <taxon>Gesneriaceae</taxon>
        <taxon>Didymocarpoideae</taxon>
        <taxon>Trichosporeae</taxon>
        <taxon>Loxocarpinae</taxon>
        <taxon>Dorcoceras</taxon>
    </lineage>
</organism>
<feature type="region of interest" description="Disordered" evidence="1">
    <location>
        <begin position="122"/>
        <end position="142"/>
    </location>
</feature>
<accession>A0A2Z7CIZ1</accession>
<evidence type="ECO:0000313" key="3">
    <source>
        <dbReference type="Proteomes" id="UP000250235"/>
    </source>
</evidence>